<evidence type="ECO:0000256" key="5">
    <source>
        <dbReference type="ARBA" id="ARBA00023004"/>
    </source>
</evidence>
<dbReference type="InterPro" id="IPR036396">
    <property type="entry name" value="Cyt_P450_sf"/>
</dbReference>
<evidence type="ECO:0000313" key="10">
    <source>
        <dbReference type="EMBL" id="CAE0790963.1"/>
    </source>
</evidence>
<dbReference type="PANTHER" id="PTHR24286">
    <property type="entry name" value="CYTOCHROME P450 26"/>
    <property type="match status" value="1"/>
</dbReference>
<dbReference type="Gene3D" id="1.10.630.10">
    <property type="entry name" value="Cytochrome P450"/>
    <property type="match status" value="1"/>
</dbReference>
<feature type="transmembrane region" description="Helical" evidence="9">
    <location>
        <begin position="81"/>
        <end position="101"/>
    </location>
</feature>
<proteinExistence type="inferred from homology"/>
<name>A0A7S4FF29_9EUGL</name>
<keyword evidence="3 7" id="KW-0479">Metal-binding</keyword>
<dbReference type="PRINTS" id="PR00465">
    <property type="entry name" value="EP450IV"/>
</dbReference>
<evidence type="ECO:0000256" key="4">
    <source>
        <dbReference type="ARBA" id="ARBA00023002"/>
    </source>
</evidence>
<dbReference type="GO" id="GO:0016125">
    <property type="term" value="P:sterol metabolic process"/>
    <property type="evidence" value="ECO:0007669"/>
    <property type="project" value="TreeGrafter"/>
</dbReference>
<protein>
    <recommendedName>
        <fullName evidence="11">Cytochrome P450</fullName>
    </recommendedName>
</protein>
<comment type="similarity">
    <text evidence="1">Belongs to the cytochrome P450 family.</text>
</comment>
<accession>A0A7S4FF29</accession>
<dbReference type="GO" id="GO:0004497">
    <property type="term" value="F:monooxygenase activity"/>
    <property type="evidence" value="ECO:0007669"/>
    <property type="project" value="UniProtKB-KW"/>
</dbReference>
<keyword evidence="9" id="KW-0812">Transmembrane</keyword>
<evidence type="ECO:0000256" key="9">
    <source>
        <dbReference type="SAM" id="Phobius"/>
    </source>
</evidence>
<keyword evidence="6" id="KW-0503">Monooxygenase</keyword>
<dbReference type="GO" id="GO:0005506">
    <property type="term" value="F:iron ion binding"/>
    <property type="evidence" value="ECO:0007669"/>
    <property type="project" value="InterPro"/>
</dbReference>
<evidence type="ECO:0000256" key="8">
    <source>
        <dbReference type="SAM" id="MobiDB-lite"/>
    </source>
</evidence>
<comment type="cofactor">
    <cofactor evidence="7">
        <name>heme</name>
        <dbReference type="ChEBI" id="CHEBI:30413"/>
    </cofactor>
</comment>
<dbReference type="GO" id="GO:0016705">
    <property type="term" value="F:oxidoreductase activity, acting on paired donors, with incorporation or reduction of molecular oxygen"/>
    <property type="evidence" value="ECO:0007669"/>
    <property type="project" value="InterPro"/>
</dbReference>
<feature type="region of interest" description="Disordered" evidence="8">
    <location>
        <begin position="601"/>
        <end position="620"/>
    </location>
</feature>
<feature type="region of interest" description="Disordered" evidence="8">
    <location>
        <begin position="48"/>
        <end position="74"/>
    </location>
</feature>
<dbReference type="GO" id="GO:0020037">
    <property type="term" value="F:heme binding"/>
    <property type="evidence" value="ECO:0007669"/>
    <property type="project" value="InterPro"/>
</dbReference>
<dbReference type="SUPFAM" id="SSF48264">
    <property type="entry name" value="Cytochrome P450"/>
    <property type="match status" value="1"/>
</dbReference>
<dbReference type="AlphaFoldDB" id="A0A7S4FF29"/>
<organism evidence="10">
    <name type="scientific">Eutreptiella gymnastica</name>
    <dbReference type="NCBI Taxonomy" id="73025"/>
    <lineage>
        <taxon>Eukaryota</taxon>
        <taxon>Discoba</taxon>
        <taxon>Euglenozoa</taxon>
        <taxon>Euglenida</taxon>
        <taxon>Spirocuta</taxon>
        <taxon>Euglenophyceae</taxon>
        <taxon>Eutreptiales</taxon>
        <taxon>Eutreptiaceae</taxon>
        <taxon>Eutreptiella</taxon>
    </lineage>
</organism>
<dbReference type="InterPro" id="IPR002403">
    <property type="entry name" value="Cyt_P450_E_grp-IV"/>
</dbReference>
<feature type="compositionally biased region" description="Polar residues" evidence="8">
    <location>
        <begin position="61"/>
        <end position="71"/>
    </location>
</feature>
<feature type="binding site" description="axial binding residue" evidence="7">
    <location>
        <position position="538"/>
    </location>
    <ligand>
        <name>heme</name>
        <dbReference type="ChEBI" id="CHEBI:30413"/>
    </ligand>
    <ligandPart>
        <name>Fe</name>
        <dbReference type="ChEBI" id="CHEBI:18248"/>
    </ligandPart>
</feature>
<dbReference type="EMBL" id="HBJA01006568">
    <property type="protein sequence ID" value="CAE0790963.1"/>
    <property type="molecule type" value="Transcribed_RNA"/>
</dbReference>
<dbReference type="Pfam" id="PF00067">
    <property type="entry name" value="p450"/>
    <property type="match status" value="2"/>
</dbReference>
<evidence type="ECO:0000256" key="1">
    <source>
        <dbReference type="ARBA" id="ARBA00010617"/>
    </source>
</evidence>
<evidence type="ECO:0000256" key="6">
    <source>
        <dbReference type="ARBA" id="ARBA00023033"/>
    </source>
</evidence>
<evidence type="ECO:0000256" key="3">
    <source>
        <dbReference type="ARBA" id="ARBA00022723"/>
    </source>
</evidence>
<keyword evidence="9" id="KW-0472">Membrane</keyword>
<gene>
    <name evidence="10" type="ORF">EGYM00163_LOCUS2077</name>
</gene>
<evidence type="ECO:0008006" key="11">
    <source>
        <dbReference type="Google" id="ProtNLM"/>
    </source>
</evidence>
<sequence>MIVYMVTGVANAEAATSLSAATATSNARTAPRFSADARVRAVPPIAPGAIPEARPVAAPHTSRTTDASPSMTAAPARGPQALFAVLAAAAAAAAFAVWNRLRRPATPLSSQAIHVPLEECRIAMAATTGESSMSSALESLPVPPGPKQGPIRNLRDSISYLINPDRFIATRTDRYGPIFSTYLFFRPTVVVGGQPAVADFIAKEKKAKITRSTLPPTFEELHTAYGSLNMDSNGEEHQLLRRVFRDIFGPKAMEQYLPFVEEEMDVYVADLLERVKKDPEGPVYLVPELRTFSLNAFSKIFSEEGLTDEQVQLFDTYNTGLLALSKSAKPFVAAKEALATLVSDMRGRLDKYKARRDAPGSPQNLVLDAYIEAGCPDEQIATAMVLLIWGAYIETASLLVKSIVTMDRAGPEKEALISSILAESAEKEANWMQLRLTQGVVRESLRLNAPGGGGFRDSDIDFELAGYRIPAGTVVTADPRIGNRDASLFPEPEKFAPERWVPASGDATEPASKCPFAGSALNRGMGSWFPGGIGAHQCPGVPLAEAVGTMFLVKFLTAFKSWRTSGSGLTKAGDVKYVQVPIKIPVDDFGLVLQPRAQEGVSNGSGFAETRSPEALVTGA</sequence>
<keyword evidence="2 7" id="KW-0349">Heme</keyword>
<dbReference type="PANTHER" id="PTHR24286:SF384">
    <property type="entry name" value="P450, PUTATIVE (EUROFUNG)-RELATED"/>
    <property type="match status" value="1"/>
</dbReference>
<evidence type="ECO:0000256" key="2">
    <source>
        <dbReference type="ARBA" id="ARBA00022617"/>
    </source>
</evidence>
<keyword evidence="5 7" id="KW-0408">Iron</keyword>
<keyword evidence="9" id="KW-1133">Transmembrane helix</keyword>
<reference evidence="10" key="1">
    <citation type="submission" date="2021-01" db="EMBL/GenBank/DDBJ databases">
        <authorList>
            <person name="Corre E."/>
            <person name="Pelletier E."/>
            <person name="Niang G."/>
            <person name="Scheremetjew M."/>
            <person name="Finn R."/>
            <person name="Kale V."/>
            <person name="Holt S."/>
            <person name="Cochrane G."/>
            <person name="Meng A."/>
            <person name="Brown T."/>
            <person name="Cohen L."/>
        </authorList>
    </citation>
    <scope>NUCLEOTIDE SEQUENCE</scope>
    <source>
        <strain evidence="10">CCMP1594</strain>
    </source>
</reference>
<dbReference type="InterPro" id="IPR001128">
    <property type="entry name" value="Cyt_P450"/>
</dbReference>
<evidence type="ECO:0000256" key="7">
    <source>
        <dbReference type="PIRSR" id="PIRSR602403-1"/>
    </source>
</evidence>
<keyword evidence="4" id="KW-0560">Oxidoreductase</keyword>